<proteinExistence type="predicted"/>
<gene>
    <name evidence="1" type="ORF">QR685DRAFT_575584</name>
</gene>
<accession>A0ABR3D2T1</accession>
<keyword evidence="2" id="KW-1185">Reference proteome</keyword>
<evidence type="ECO:0000313" key="2">
    <source>
        <dbReference type="Proteomes" id="UP001451303"/>
    </source>
</evidence>
<evidence type="ECO:0000313" key="1">
    <source>
        <dbReference type="EMBL" id="KAL0465951.1"/>
    </source>
</evidence>
<reference evidence="1 2" key="1">
    <citation type="submission" date="2023-09" db="EMBL/GenBank/DDBJ databases">
        <title>Multi-omics analysis of a traditional fermented food reveals byproduct-associated fungal strains for waste-to-food upcycling.</title>
        <authorList>
            <consortium name="Lawrence Berkeley National Laboratory"/>
            <person name="Rekdal V.M."/>
            <person name="Villalobos-Escobedo J.M."/>
            <person name="Rodriguez-Valeron N."/>
            <person name="Garcia M.O."/>
            <person name="Vasquez D.P."/>
            <person name="Damayanti I."/>
            <person name="Sorensen P.M."/>
            <person name="Baidoo E.E."/>
            <person name="De Carvalho A.C."/>
            <person name="Riley R."/>
            <person name="Lipzen A."/>
            <person name="He G."/>
            <person name="Yan M."/>
            <person name="Haridas S."/>
            <person name="Daum C."/>
            <person name="Yoshinaga Y."/>
            <person name="Ng V."/>
            <person name="Grigoriev I.V."/>
            <person name="Munk R."/>
            <person name="Nuraida L."/>
            <person name="Wijaya C.H."/>
            <person name="Morales P.-C."/>
            <person name="Keasling J.D."/>
        </authorList>
    </citation>
    <scope>NUCLEOTIDE SEQUENCE [LARGE SCALE GENOMIC DNA]</scope>
    <source>
        <strain evidence="1 2">FGSC 2613</strain>
    </source>
</reference>
<comment type="caution">
    <text evidence="1">The sequence shown here is derived from an EMBL/GenBank/DDBJ whole genome shotgun (WGS) entry which is preliminary data.</text>
</comment>
<dbReference type="Proteomes" id="UP001451303">
    <property type="component" value="Unassembled WGS sequence"/>
</dbReference>
<protein>
    <submittedName>
        <fullName evidence="1">Uncharacterized protein</fullName>
    </submittedName>
</protein>
<name>A0ABR3D2T1_NEUIN</name>
<organism evidence="1 2">
    <name type="scientific">Neurospora intermedia</name>
    <dbReference type="NCBI Taxonomy" id="5142"/>
    <lineage>
        <taxon>Eukaryota</taxon>
        <taxon>Fungi</taxon>
        <taxon>Dikarya</taxon>
        <taxon>Ascomycota</taxon>
        <taxon>Pezizomycotina</taxon>
        <taxon>Sordariomycetes</taxon>
        <taxon>Sordariomycetidae</taxon>
        <taxon>Sordariales</taxon>
        <taxon>Sordariaceae</taxon>
        <taxon>Neurospora</taxon>
    </lineage>
</organism>
<sequence>MEPRHETGGKGACLTKVRGAWPGTRLGRRGIGAAPKTSATELSMEATIMNFQVWMSAGSGPSQKDSTGVAQPHHPKRCGEARILAQQDPLIYPDTQTGACPTQTDRCWGVEPQAPAVLLDPFVDLSSICRPDHRRDGAQDKPWQDQAGITTTCDWTVRPSERVVTVVVVVLATRPGMFTTLSPRYVTQKAKSRQVPGVVLDRGRLALDDLTARLPRAGPKQWEAVGDAKGRGGENARPAQQAVYMLSVWPIGLSKGTSCLPKRGVWSETIGRDKHDNRDAGEGSRETCLVSFNTTATIWNWDVGDLDTS</sequence>
<dbReference type="EMBL" id="JAVLET010000014">
    <property type="protein sequence ID" value="KAL0465951.1"/>
    <property type="molecule type" value="Genomic_DNA"/>
</dbReference>